<dbReference type="SUPFAM" id="SSF48452">
    <property type="entry name" value="TPR-like"/>
    <property type="match status" value="2"/>
</dbReference>
<evidence type="ECO:0000256" key="3">
    <source>
        <dbReference type="PROSITE-ProRule" id="PRU00339"/>
    </source>
</evidence>
<reference evidence="6" key="1">
    <citation type="submission" date="2021-02" db="EMBL/GenBank/DDBJ databases">
        <authorList>
            <person name="Nowell W R."/>
        </authorList>
    </citation>
    <scope>NUCLEOTIDE SEQUENCE</scope>
</reference>
<organism evidence="6 7">
    <name type="scientific">Didymodactylos carnosus</name>
    <dbReference type="NCBI Taxonomy" id="1234261"/>
    <lineage>
        <taxon>Eukaryota</taxon>
        <taxon>Metazoa</taxon>
        <taxon>Spiralia</taxon>
        <taxon>Gnathifera</taxon>
        <taxon>Rotifera</taxon>
        <taxon>Eurotatoria</taxon>
        <taxon>Bdelloidea</taxon>
        <taxon>Philodinida</taxon>
        <taxon>Philodinidae</taxon>
        <taxon>Didymodactylos</taxon>
    </lineage>
</organism>
<feature type="repeat" description="TPR" evidence="3">
    <location>
        <begin position="523"/>
        <end position="556"/>
    </location>
</feature>
<feature type="repeat" description="TPR" evidence="3">
    <location>
        <begin position="565"/>
        <end position="598"/>
    </location>
</feature>
<dbReference type="EMBL" id="CAJOBA010001567">
    <property type="protein sequence ID" value="CAF3602898.1"/>
    <property type="molecule type" value="Genomic_DNA"/>
</dbReference>
<dbReference type="AlphaFoldDB" id="A0A8S2H748"/>
<evidence type="ECO:0000256" key="2">
    <source>
        <dbReference type="ARBA" id="ARBA00022803"/>
    </source>
</evidence>
<evidence type="ECO:0000256" key="1">
    <source>
        <dbReference type="ARBA" id="ARBA00022737"/>
    </source>
</evidence>
<keyword evidence="1" id="KW-0677">Repeat</keyword>
<feature type="compositionally biased region" description="Low complexity" evidence="4">
    <location>
        <begin position="1"/>
        <end position="16"/>
    </location>
</feature>
<dbReference type="Proteomes" id="UP000677228">
    <property type="component" value="Unassembled WGS sequence"/>
</dbReference>
<dbReference type="PROSITE" id="PS50293">
    <property type="entry name" value="TPR_REGION"/>
    <property type="match status" value="1"/>
</dbReference>
<proteinExistence type="predicted"/>
<sequence>MGTQNSKTSNSSSPSTEDGDDEKNLEIFSLVWLDKDVNRTDDNLQIQEQLRETAINYLRTFDNIGTCEQWIRRRQLQDDKIILIVSGSYGKEIVPCIYNLPKLIAIYIYCHDKLTHEQWSQNYKDKVCGVITDSDELVDRITKDQTYFEKLEETTSMFITTISNPSSSNEKSSSKLNGNFLWSQLLIEVLLHMKHTTNNRRELIKLCQQMYVGNAGELQTLKEFERTYSPEKAIWWYTKQSFVYRMLNKALRTQDIDVLVAFRFFITDLYNQLQELHQKQNRDTIRRVYRGQLMSKYELDQMKSINGQYLSLNSFLSTTLNREVAVEFITTAPVTDDLIGVLFEIDIDPKIKNIKPYANISFNSFFQTEAEVLFMLGSIFKNRSITQKGGITIIKLQLASENNSELKQLSDYMKSNLEKERNLYSLGHVLIGMGEYAKGSKCFKRQLSGIENKNSGEAGLCYTGNSLGENIDALTENQMFSQSYLLGLGIVADHANNFELAIEWHEKALKIAESLADNDQNVSFCYHNLATAYNDKGDYDTALKYYNKSLEILKMIYGDDHLEVCDLYYNIGSMYDDQKKYRQALTNFNRVLRIRQKHLPSNHYKIADVLGSIGAVHENMCNFGRALECYENELEIQLKSLPSTHPSVIQTQENIQEVKQKLR</sequence>
<dbReference type="Gene3D" id="1.25.40.10">
    <property type="entry name" value="Tetratricopeptide repeat domain"/>
    <property type="match status" value="1"/>
</dbReference>
<evidence type="ECO:0000313" key="5">
    <source>
        <dbReference type="EMBL" id="CAF0818782.1"/>
    </source>
</evidence>
<keyword evidence="2 3" id="KW-0802">TPR repeat</keyword>
<dbReference type="SMART" id="SM00028">
    <property type="entry name" value="TPR"/>
    <property type="match status" value="5"/>
</dbReference>
<dbReference type="InterPro" id="IPR019734">
    <property type="entry name" value="TPR_rpt"/>
</dbReference>
<evidence type="ECO:0000313" key="6">
    <source>
        <dbReference type="EMBL" id="CAF3602898.1"/>
    </source>
</evidence>
<gene>
    <name evidence="5" type="ORF">OVA965_LOCUS5536</name>
    <name evidence="6" type="ORF">TMI583_LOCUS5528</name>
</gene>
<protein>
    <submittedName>
        <fullName evidence="6">Uncharacterized protein</fullName>
    </submittedName>
</protein>
<dbReference type="Proteomes" id="UP000682733">
    <property type="component" value="Unassembled WGS sequence"/>
</dbReference>
<dbReference type="SUPFAM" id="SSF56399">
    <property type="entry name" value="ADP-ribosylation"/>
    <property type="match status" value="1"/>
</dbReference>
<dbReference type="Gene3D" id="3.90.176.10">
    <property type="entry name" value="Toxin ADP-ribosyltransferase, Chain A, domain 1"/>
    <property type="match status" value="1"/>
</dbReference>
<evidence type="ECO:0000313" key="7">
    <source>
        <dbReference type="Proteomes" id="UP000682733"/>
    </source>
</evidence>
<name>A0A8S2H748_9BILA</name>
<dbReference type="EMBL" id="CAJNOK010001569">
    <property type="protein sequence ID" value="CAF0818782.1"/>
    <property type="molecule type" value="Genomic_DNA"/>
</dbReference>
<feature type="region of interest" description="Disordered" evidence="4">
    <location>
        <begin position="1"/>
        <end position="21"/>
    </location>
</feature>
<dbReference type="InterPro" id="IPR011990">
    <property type="entry name" value="TPR-like_helical_dom_sf"/>
</dbReference>
<dbReference type="Pfam" id="PF13424">
    <property type="entry name" value="TPR_12"/>
    <property type="match status" value="1"/>
</dbReference>
<dbReference type="PANTHER" id="PTHR45641:SF19">
    <property type="entry name" value="NEPHROCYSTIN-3"/>
    <property type="match status" value="1"/>
</dbReference>
<dbReference type="PROSITE" id="PS51996">
    <property type="entry name" value="TR_MART"/>
    <property type="match status" value="1"/>
</dbReference>
<dbReference type="PROSITE" id="PS50005">
    <property type="entry name" value="TPR"/>
    <property type="match status" value="2"/>
</dbReference>
<dbReference type="PANTHER" id="PTHR45641">
    <property type="entry name" value="TETRATRICOPEPTIDE REPEAT PROTEIN (AFU_ORTHOLOGUE AFUA_6G03870)"/>
    <property type="match status" value="1"/>
</dbReference>
<comment type="caution">
    <text evidence="6">The sequence shown here is derived from an EMBL/GenBank/DDBJ whole genome shotgun (WGS) entry which is preliminary data.</text>
</comment>
<evidence type="ECO:0000256" key="4">
    <source>
        <dbReference type="SAM" id="MobiDB-lite"/>
    </source>
</evidence>
<accession>A0A8S2H748</accession>